<evidence type="ECO:0000313" key="3">
    <source>
        <dbReference type="Proteomes" id="UP001157109"/>
    </source>
</evidence>
<feature type="region of interest" description="Disordered" evidence="1">
    <location>
        <begin position="147"/>
        <end position="183"/>
    </location>
</feature>
<sequence>MASIAAQTGSGTVSGSSWASNHGPIPIALISATRAVLGIWARRRATCHSADVVGARPGAVGHRAASTCPAVSRVGMVGASCALVLGLGVGVARRAVGVGAGVVVAGGVVAGVGVDVAAGVAGDVTAEVAGAAVGVAAGAAAAPVDAAGAGVGSTPGRPSSTRRESMGENRLESMEQRPVCGGATSGRGLRWLQNVMSVHGK</sequence>
<reference evidence="3" key="1">
    <citation type="journal article" date="2019" name="Int. J. Syst. Evol. Microbiol.">
        <title>The Global Catalogue of Microorganisms (GCM) 10K type strain sequencing project: providing services to taxonomists for standard genome sequencing and annotation.</title>
        <authorList>
            <consortium name="The Broad Institute Genomics Platform"/>
            <consortium name="The Broad Institute Genome Sequencing Center for Infectious Disease"/>
            <person name="Wu L."/>
            <person name="Ma J."/>
        </authorList>
    </citation>
    <scope>NUCLEOTIDE SEQUENCE [LARGE SCALE GENOMIC DNA]</scope>
    <source>
        <strain evidence="3">NBRC 105830</strain>
    </source>
</reference>
<gene>
    <name evidence="2" type="ORF">GCM10025862_10590</name>
</gene>
<dbReference type="EMBL" id="BSUJ01000001">
    <property type="protein sequence ID" value="GMA19038.1"/>
    <property type="molecule type" value="Genomic_DNA"/>
</dbReference>
<protein>
    <submittedName>
        <fullName evidence="2">Uncharacterized protein</fullName>
    </submittedName>
</protein>
<evidence type="ECO:0000256" key="1">
    <source>
        <dbReference type="SAM" id="MobiDB-lite"/>
    </source>
</evidence>
<name>A0ABQ6HLT5_9MICO</name>
<accession>A0ABQ6HLT5</accession>
<comment type="caution">
    <text evidence="2">The sequence shown here is derived from an EMBL/GenBank/DDBJ whole genome shotgun (WGS) entry which is preliminary data.</text>
</comment>
<organism evidence="2 3">
    <name type="scientific">Arsenicicoccus piscis</name>
    <dbReference type="NCBI Taxonomy" id="673954"/>
    <lineage>
        <taxon>Bacteria</taxon>
        <taxon>Bacillati</taxon>
        <taxon>Actinomycetota</taxon>
        <taxon>Actinomycetes</taxon>
        <taxon>Micrococcales</taxon>
        <taxon>Intrasporangiaceae</taxon>
        <taxon>Arsenicicoccus</taxon>
    </lineage>
</organism>
<keyword evidence="3" id="KW-1185">Reference proteome</keyword>
<feature type="compositionally biased region" description="Basic and acidic residues" evidence="1">
    <location>
        <begin position="161"/>
        <end position="175"/>
    </location>
</feature>
<evidence type="ECO:0000313" key="2">
    <source>
        <dbReference type="EMBL" id="GMA19038.1"/>
    </source>
</evidence>
<dbReference type="Proteomes" id="UP001157109">
    <property type="component" value="Unassembled WGS sequence"/>
</dbReference>
<proteinExistence type="predicted"/>